<dbReference type="AlphaFoldDB" id="A0A7W3TMU6"/>
<dbReference type="InterPro" id="IPR018718">
    <property type="entry name" value="DUF2242"/>
</dbReference>
<evidence type="ECO:0000313" key="4">
    <source>
        <dbReference type="Proteomes" id="UP000523196"/>
    </source>
</evidence>
<comment type="caution">
    <text evidence="3">The sequence shown here is derived from an EMBL/GenBank/DDBJ whole genome shotgun (WGS) entry which is preliminary data.</text>
</comment>
<accession>A0A7W3TMU6</accession>
<name>A0A7W3TMU6_9GAMM</name>
<proteinExistence type="predicted"/>
<reference evidence="3 4" key="1">
    <citation type="submission" date="2020-08" db="EMBL/GenBank/DDBJ databases">
        <authorList>
            <person name="Xu S."/>
            <person name="Li A."/>
        </authorList>
    </citation>
    <scope>NUCLEOTIDE SEQUENCE [LARGE SCALE GENOMIC DNA]</scope>
    <source>
        <strain evidence="3 4">119BY6-57</strain>
    </source>
</reference>
<sequence length="213" mass="22540">MQRARLPFRALAVLGLATTLAACGFNRKSEPPPLGETFGAGDTYSRTYAVPPASACEATRRALLGQGYVIGKASDDALQATKSFQPESDVHTQLNVRATCLQQPGGGAIVFVNAVQDRYVLNTSVKSASVGVSMLGSVSLPIGTSGGDLVRVATNTVQNEDFYRRFFERVAAFIPSTEGLGPEPPPAMFETLPDPEPPAPLDPLVDPDTPEPH</sequence>
<gene>
    <name evidence="3" type="ORF">H4F98_11780</name>
</gene>
<feature type="signal peptide" evidence="2">
    <location>
        <begin position="1"/>
        <end position="21"/>
    </location>
</feature>
<keyword evidence="2" id="KW-0732">Signal</keyword>
<evidence type="ECO:0000313" key="3">
    <source>
        <dbReference type="EMBL" id="MBB1061248.1"/>
    </source>
</evidence>
<feature type="region of interest" description="Disordered" evidence="1">
    <location>
        <begin position="177"/>
        <end position="213"/>
    </location>
</feature>
<protein>
    <submittedName>
        <fullName evidence="3">DUF2242 domain-containing protein</fullName>
    </submittedName>
</protein>
<dbReference type="RefSeq" id="WP_182687895.1">
    <property type="nucleotide sequence ID" value="NZ_JACHTF010000012.1"/>
</dbReference>
<feature type="chain" id="PRO_5030702495" evidence="2">
    <location>
        <begin position="22"/>
        <end position="213"/>
    </location>
</feature>
<dbReference type="Pfam" id="PF10001">
    <property type="entry name" value="DUF2242"/>
    <property type="match status" value="1"/>
</dbReference>
<evidence type="ECO:0000256" key="2">
    <source>
        <dbReference type="SAM" id="SignalP"/>
    </source>
</evidence>
<evidence type="ECO:0000256" key="1">
    <source>
        <dbReference type="SAM" id="MobiDB-lite"/>
    </source>
</evidence>
<organism evidence="3 4">
    <name type="scientific">Marilutibacter spongiae</name>
    <dbReference type="NCBI Taxonomy" id="2025720"/>
    <lineage>
        <taxon>Bacteria</taxon>
        <taxon>Pseudomonadati</taxon>
        <taxon>Pseudomonadota</taxon>
        <taxon>Gammaproteobacteria</taxon>
        <taxon>Lysobacterales</taxon>
        <taxon>Lysobacteraceae</taxon>
        <taxon>Marilutibacter</taxon>
    </lineage>
</organism>
<keyword evidence="4" id="KW-1185">Reference proteome</keyword>
<dbReference type="EMBL" id="JACHTF010000012">
    <property type="protein sequence ID" value="MBB1061248.1"/>
    <property type="molecule type" value="Genomic_DNA"/>
</dbReference>
<dbReference type="PROSITE" id="PS51257">
    <property type="entry name" value="PROKAR_LIPOPROTEIN"/>
    <property type="match status" value="1"/>
</dbReference>
<dbReference type="Proteomes" id="UP000523196">
    <property type="component" value="Unassembled WGS sequence"/>
</dbReference>